<keyword evidence="4 6" id="KW-0732">Signal</keyword>
<evidence type="ECO:0000313" key="8">
    <source>
        <dbReference type="Proteomes" id="UP000005615"/>
    </source>
</evidence>
<evidence type="ECO:0000256" key="2">
    <source>
        <dbReference type="ARBA" id="ARBA00022438"/>
    </source>
</evidence>
<dbReference type="MEROPS" id="S46.003"/>
<dbReference type="GO" id="GO:0070009">
    <property type="term" value="F:serine-type aminopeptidase activity"/>
    <property type="evidence" value="ECO:0007669"/>
    <property type="project" value="UniProtKB-UniRule"/>
</dbReference>
<dbReference type="EC" id="3.4.14.-" evidence="6"/>
<dbReference type="RefSeq" id="WP_009575133.1">
    <property type="nucleotide sequence ID" value="NZ_AEIG01000020.1"/>
</dbReference>
<dbReference type="OrthoDB" id="9805367at2"/>
<feature type="signal peptide" evidence="6">
    <location>
        <begin position="1"/>
        <end position="18"/>
    </location>
</feature>
<dbReference type="InterPro" id="IPR019500">
    <property type="entry name" value="Pep_S46"/>
</dbReference>
<evidence type="ECO:0000256" key="4">
    <source>
        <dbReference type="ARBA" id="ARBA00022729"/>
    </source>
</evidence>
<dbReference type="EMBL" id="AEIG01000020">
    <property type="protein sequence ID" value="EGG30230.1"/>
    <property type="molecule type" value="Genomic_DNA"/>
</dbReference>
<accession>F3L0C0</accession>
<comment type="caution">
    <text evidence="7">The sequence shown here is derived from an EMBL/GenBank/DDBJ whole genome shotgun (WGS) entry which is preliminary data.</text>
</comment>
<evidence type="ECO:0000313" key="7">
    <source>
        <dbReference type="EMBL" id="EGG30230.1"/>
    </source>
</evidence>
<dbReference type="STRING" id="2518989.IMCC3088_836"/>
<evidence type="ECO:0000256" key="3">
    <source>
        <dbReference type="ARBA" id="ARBA00022670"/>
    </source>
</evidence>
<dbReference type="SUPFAM" id="SSF50494">
    <property type="entry name" value="Trypsin-like serine proteases"/>
    <property type="match status" value="1"/>
</dbReference>
<sequence>MRTLGLFLLALALPLAHADEGMWQPHQLPKISKQLQAAGLKIDPASMQRLDQFPMNAIISLGGCTASFVSPAGLIVTNHHCIYGSIAYNSTPEQNLLQDGFVAADQSKEIPASPGTRVYVTEEVTEVTDTVLDVASDAQRGDAYYQAIEQNKKRLVADCETSQDYRCEVYTFHGGASYFLIRYLAIRDVRLVYAPPSSIGKFGGDTDNWMWPRHTGDWGFYRAYVGADGLPADYDQANKPYTPAAHFSVNKDGLAEDDFVMVLGYPGRTNRYRTALEVQNQFDWTYPTAKQYREDYIEAIKSVAAPGSEARLKYENTIAGLANYAKNYGSMITSYRKGSLLQDKQTLERDVLAWIDRDEARKQRFGMAYDNLEHLLSEELKHQERDLLLAYMGRTNMWSVASRLLKLAHERQKPDLERDTGYQERDMARFAQGLQSVDRRYDAEVDIAVLLHFFSLYERLPAAERVVELDEFFGLNGQQDREALQERLQSMHARTQLNKADVRLQWMEASLSEFEASDDPYIQFAQALWSYNDQIEQKNKALAGELLKARPLWMQAILAYKQSLGEPVYADANSSLRITYGTVTGYSPQDGLVAVPFTTAEGMLAKYIPGDDEFDLPESMRRAIAARDYHEYADPTLNSIAINYLTTVDITGGNSGSPTLNSRAEFVGLAFDSVYESVIGDWSYDPSMNRTIHVSSPYMLWAMKYIDGAGHLLDEMTLVNNPH</sequence>
<gene>
    <name evidence="7" type="ORF">IMCC3088_836</name>
</gene>
<keyword evidence="2 6" id="KW-0031">Aminopeptidase</keyword>
<organism evidence="7 8">
    <name type="scientific">Aequoribacter fuscus</name>
    <dbReference type="NCBI Taxonomy" id="2518989"/>
    <lineage>
        <taxon>Bacteria</taxon>
        <taxon>Pseudomonadati</taxon>
        <taxon>Pseudomonadota</taxon>
        <taxon>Gammaproteobacteria</taxon>
        <taxon>Cellvibrionales</taxon>
        <taxon>Halieaceae</taxon>
        <taxon>Aequoribacter</taxon>
    </lineage>
</organism>
<comment type="function">
    <text evidence="6">Catalyzes the removal of dipeptides from the N-terminus of oligopeptides.</text>
</comment>
<reference evidence="7 8" key="1">
    <citation type="journal article" date="2011" name="J. Bacteriol.">
        <title>Genome sequence of strain IMCC3088, a proteorhodopsin-containing marine bacterium belonging to the OM60/NOR5 clade.</title>
        <authorList>
            <person name="Jang Y."/>
            <person name="Oh H.M."/>
            <person name="Kang I."/>
            <person name="Lee K."/>
            <person name="Yang S.J."/>
            <person name="Cho J.C."/>
        </authorList>
    </citation>
    <scope>NUCLEOTIDE SEQUENCE [LARGE SCALE GENOMIC DNA]</scope>
    <source>
        <strain evidence="7 8">IMCC3088</strain>
    </source>
</reference>
<name>F3L0C0_9GAMM</name>
<keyword evidence="3 6" id="KW-0645">Protease</keyword>
<keyword evidence="5 6" id="KW-0378">Hydrolase</keyword>
<dbReference type="InterPro" id="IPR009003">
    <property type="entry name" value="Peptidase_S1_PA"/>
</dbReference>
<dbReference type="GO" id="GO:0008239">
    <property type="term" value="F:dipeptidyl-peptidase activity"/>
    <property type="evidence" value="ECO:0007669"/>
    <property type="project" value="UniProtKB-UniRule"/>
</dbReference>
<dbReference type="Proteomes" id="UP000005615">
    <property type="component" value="Unassembled WGS sequence"/>
</dbReference>
<evidence type="ECO:0000256" key="1">
    <source>
        <dbReference type="ARBA" id="ARBA00010491"/>
    </source>
</evidence>
<dbReference type="PANTHER" id="PTHR38469">
    <property type="entry name" value="PERIPLASMIC PEPTIDASE SUBFAMILY S1B"/>
    <property type="match status" value="1"/>
</dbReference>
<dbReference type="PANTHER" id="PTHR38469:SF1">
    <property type="entry name" value="PERIPLASMIC PEPTIDASE SUBFAMILY S1B"/>
    <property type="match status" value="1"/>
</dbReference>
<keyword evidence="8" id="KW-1185">Reference proteome</keyword>
<dbReference type="eggNOG" id="COG3591">
    <property type="taxonomic scope" value="Bacteria"/>
</dbReference>
<proteinExistence type="inferred from homology"/>
<feature type="chain" id="PRO_5041747278" description="Dipeptidyl-peptidase" evidence="6">
    <location>
        <begin position="19"/>
        <end position="723"/>
    </location>
</feature>
<protein>
    <recommendedName>
        <fullName evidence="6">Dipeptidyl-peptidase</fullName>
        <ecNumber evidence="6">3.4.14.-</ecNumber>
    </recommendedName>
</protein>
<dbReference type="AlphaFoldDB" id="F3L0C0"/>
<evidence type="ECO:0000256" key="6">
    <source>
        <dbReference type="RuleBase" id="RU366067"/>
    </source>
</evidence>
<dbReference type="GO" id="GO:0043171">
    <property type="term" value="P:peptide catabolic process"/>
    <property type="evidence" value="ECO:0007669"/>
    <property type="project" value="UniProtKB-UniRule"/>
</dbReference>
<dbReference type="GO" id="GO:0006508">
    <property type="term" value="P:proteolysis"/>
    <property type="evidence" value="ECO:0007669"/>
    <property type="project" value="UniProtKB-KW"/>
</dbReference>
<keyword evidence="6" id="KW-0720">Serine protease</keyword>
<comment type="similarity">
    <text evidence="1 6">Belongs to the peptidase S46 family.</text>
</comment>
<dbReference type="Pfam" id="PF10459">
    <property type="entry name" value="Peptidase_S46"/>
    <property type="match status" value="1"/>
</dbReference>
<evidence type="ECO:0000256" key="5">
    <source>
        <dbReference type="ARBA" id="ARBA00022801"/>
    </source>
</evidence>